<keyword evidence="1" id="KW-0732">Signal</keyword>
<evidence type="ECO:0000313" key="2">
    <source>
        <dbReference type="EMBL" id="KGO06377.1"/>
    </source>
</evidence>
<dbReference type="EMBL" id="JSAQ01000001">
    <property type="protein sequence ID" value="KGO06377.1"/>
    <property type="molecule type" value="Genomic_DNA"/>
</dbReference>
<dbReference type="RefSeq" id="WP_035325381.1">
    <property type="nucleotide sequence ID" value="NZ_CP015125.1"/>
</dbReference>
<dbReference type="GO" id="GO:0004812">
    <property type="term" value="F:aminoacyl-tRNA ligase activity"/>
    <property type="evidence" value="ECO:0007669"/>
    <property type="project" value="UniProtKB-KW"/>
</dbReference>
<dbReference type="InterPro" id="IPR045444">
    <property type="entry name" value="DUF6503"/>
</dbReference>
<feature type="chain" id="PRO_5001999247" evidence="1">
    <location>
        <begin position="19"/>
        <end position="234"/>
    </location>
</feature>
<dbReference type="OrthoDB" id="1489248at2"/>
<dbReference type="AlphaFoldDB" id="A0A0A2GT44"/>
<dbReference type="Proteomes" id="UP000030140">
    <property type="component" value="Unassembled WGS sequence"/>
</dbReference>
<accession>A0A0A2GT44</accession>
<proteinExistence type="predicted"/>
<evidence type="ECO:0000256" key="1">
    <source>
        <dbReference type="SAM" id="SignalP"/>
    </source>
</evidence>
<keyword evidence="2" id="KW-0030">Aminoacyl-tRNA synthetase</keyword>
<keyword evidence="2" id="KW-0436">Ligase</keyword>
<gene>
    <name evidence="2" type="ORF">NV36_05670</name>
</gene>
<name>A0A0A2GT44_9FLAO</name>
<dbReference type="PATRIC" id="fig|1300343.5.peg.2955"/>
<organism evidence="2 3">
    <name type="scientific">Dokdonia donghaensis DSW-1</name>
    <dbReference type="NCBI Taxonomy" id="1300343"/>
    <lineage>
        <taxon>Bacteria</taxon>
        <taxon>Pseudomonadati</taxon>
        <taxon>Bacteroidota</taxon>
        <taxon>Flavobacteriia</taxon>
        <taxon>Flavobacteriales</taxon>
        <taxon>Flavobacteriaceae</taxon>
        <taxon>Dokdonia</taxon>
    </lineage>
</organism>
<evidence type="ECO:0000313" key="3">
    <source>
        <dbReference type="Proteomes" id="UP000030140"/>
    </source>
</evidence>
<dbReference type="KEGG" id="ddo:I597_2907"/>
<feature type="signal peptide" evidence="1">
    <location>
        <begin position="1"/>
        <end position="18"/>
    </location>
</feature>
<comment type="caution">
    <text evidence="2">The sequence shown here is derived from an EMBL/GenBank/DDBJ whole genome shotgun (WGS) entry which is preliminary data.</text>
</comment>
<keyword evidence="3" id="KW-1185">Reference proteome</keyword>
<reference evidence="2 3" key="1">
    <citation type="submission" date="2014-10" db="EMBL/GenBank/DDBJ databases">
        <title>Draft genome sequence of the proteorhodopsin-containing marine bacterium Dokdonia donghaensis.</title>
        <authorList>
            <person name="Gomez-Consarnau L."/>
            <person name="Gonzalez J.M."/>
            <person name="Riedel T."/>
            <person name="Jaenicke S."/>
            <person name="Wagner-Doebler I."/>
            <person name="Fuhrman J.A."/>
        </authorList>
    </citation>
    <scope>NUCLEOTIDE SEQUENCE [LARGE SCALE GENOMIC DNA]</scope>
    <source>
        <strain evidence="2 3">DSW-1</strain>
    </source>
</reference>
<dbReference type="Pfam" id="PF20113">
    <property type="entry name" value="DUF6503"/>
    <property type="match status" value="1"/>
</dbReference>
<protein>
    <submittedName>
        <fullName evidence="2">Aspartyl-tRNA synthetase</fullName>
    </submittedName>
</protein>
<sequence>MKNYTLIAILFCCAFAKAYSQQLSGPELVAKSIAYHDPNSNWETFTGEFTLVLDMPDKPDRKSVITLDLPREYFNVTTTQDGKTSFRELLGTGCKYTNEAGEVVTSTTADEDCERTVMFRNYYSYLYGLPMKLTDKGTIIEKDVKKHTLKGKEYLVARVRYDKNVGTDVWQFYFDPETYAMEVYQFFKGDDETTGEYILLTDLATIGGIKMPKDRAWYYNKNDGYLGTDKIKVN</sequence>